<evidence type="ECO:0000256" key="2">
    <source>
        <dbReference type="ARBA" id="ARBA00008335"/>
    </source>
</evidence>
<proteinExistence type="inferred from homology"/>
<comment type="similarity">
    <text evidence="2">Belongs to the major facilitator superfamily.</text>
</comment>
<feature type="transmembrane region" description="Helical" evidence="8">
    <location>
        <begin position="336"/>
        <end position="355"/>
    </location>
</feature>
<comment type="subcellular location">
    <subcellularLocation>
        <location evidence="1">Cell membrane</location>
        <topology evidence="1">Multi-pass membrane protein</topology>
    </subcellularLocation>
</comment>
<dbReference type="PANTHER" id="PTHR23502:SF135">
    <property type="entry name" value="MAJOR FACILITATOR SUPERFAMILY (MFS) PROFILE DOMAIN-CONTAINING PROTEIN-RELATED"/>
    <property type="match status" value="1"/>
</dbReference>
<dbReference type="InterPro" id="IPR036259">
    <property type="entry name" value="MFS_trans_sf"/>
</dbReference>
<feature type="transmembrane region" description="Helical" evidence="8">
    <location>
        <begin position="403"/>
        <end position="423"/>
    </location>
</feature>
<keyword evidence="5 8" id="KW-1133">Transmembrane helix</keyword>
<evidence type="ECO:0000256" key="7">
    <source>
        <dbReference type="SAM" id="MobiDB-lite"/>
    </source>
</evidence>
<feature type="transmembrane region" description="Helical" evidence="8">
    <location>
        <begin position="472"/>
        <end position="492"/>
    </location>
</feature>
<dbReference type="PANTHER" id="PTHR23502">
    <property type="entry name" value="MAJOR FACILITATOR SUPERFAMILY"/>
    <property type="match status" value="1"/>
</dbReference>
<evidence type="ECO:0000256" key="4">
    <source>
        <dbReference type="ARBA" id="ARBA00022692"/>
    </source>
</evidence>
<evidence type="ECO:0000313" key="11">
    <source>
        <dbReference type="Proteomes" id="UP001430848"/>
    </source>
</evidence>
<evidence type="ECO:0000313" key="10">
    <source>
        <dbReference type="EMBL" id="KAK7732358.1"/>
    </source>
</evidence>
<evidence type="ECO:0000256" key="3">
    <source>
        <dbReference type="ARBA" id="ARBA00022475"/>
    </source>
</evidence>
<feature type="transmembrane region" description="Helical" evidence="8">
    <location>
        <begin position="190"/>
        <end position="215"/>
    </location>
</feature>
<evidence type="ECO:0000256" key="8">
    <source>
        <dbReference type="SAM" id="Phobius"/>
    </source>
</evidence>
<keyword evidence="6 8" id="KW-0472">Membrane</keyword>
<keyword evidence="11" id="KW-1185">Reference proteome</keyword>
<feature type="transmembrane region" description="Helical" evidence="8">
    <location>
        <begin position="376"/>
        <end position="397"/>
    </location>
</feature>
<evidence type="ECO:0000256" key="6">
    <source>
        <dbReference type="ARBA" id="ARBA00023136"/>
    </source>
</evidence>
<dbReference type="InterPro" id="IPR020846">
    <property type="entry name" value="MFS_dom"/>
</dbReference>
<keyword evidence="4 8" id="KW-0812">Transmembrane</keyword>
<reference evidence="10 11" key="1">
    <citation type="submission" date="2024-02" db="EMBL/GenBank/DDBJ databases">
        <title>De novo assembly and annotation of 12 fungi associated with fruit tree decline syndrome in Ontario, Canada.</title>
        <authorList>
            <person name="Sulman M."/>
            <person name="Ellouze W."/>
            <person name="Ilyukhin E."/>
        </authorList>
    </citation>
    <scope>NUCLEOTIDE SEQUENCE [LARGE SCALE GENOMIC DNA]</scope>
    <source>
        <strain evidence="10 11">M169</strain>
    </source>
</reference>
<sequence length="505" mass="54765">MPGSESTSETASKSGAVDSEAQIAPVSVETVETTKPEARDANIVDWDGPQDPNNPQNWASGKKWAHIIMVSLFALVTNMAPTMCVPGAPIFLHEFHVTNSTLAQLAITIYVLGLAVGPMILSPLSEAYGRLPVYHASNFLFLVFLVGCGLSRTVAQFMVFRFISGCMGGVPMPLGGATIADLLQVEARPVAMALFSLGPLTGPVLGPLIGGFTVVGLGWRWTFWILIILSGAIFLVAAVLMRETHPKILLERKTARLRASTGNPELRSRLTSGRLTPAQVLVTTLVRPCELLVRSPILLVVSIYVALIFGTMYLLFTTFTSVFEGQYGFSTSMSGLVYLGSGVALVFALIAFHGLNGRVLRSRMRADKVTTPKPEYHLIMMILFSPFVGLGLFMYGWTTFYQVHWIVPIIGTVLIGFGAFFVIMPAQLYLVDLFGSQAAASALGANNLLRFIFSPFLPLAGPAMYSTLGYGWGNSLLGFLALAFVPFPIVFYKYGERLRGKVVNL</sequence>
<name>A0ABR1PBZ0_DIAER</name>
<feature type="region of interest" description="Disordered" evidence="7">
    <location>
        <begin position="1"/>
        <end position="55"/>
    </location>
</feature>
<feature type="transmembrane region" description="Helical" evidence="8">
    <location>
        <begin position="133"/>
        <end position="152"/>
    </location>
</feature>
<organism evidence="10 11">
    <name type="scientific">Diaporthe eres</name>
    <name type="common">Phomopsis oblonga</name>
    <dbReference type="NCBI Taxonomy" id="83184"/>
    <lineage>
        <taxon>Eukaryota</taxon>
        <taxon>Fungi</taxon>
        <taxon>Dikarya</taxon>
        <taxon>Ascomycota</taxon>
        <taxon>Pezizomycotina</taxon>
        <taxon>Sordariomycetes</taxon>
        <taxon>Sordariomycetidae</taxon>
        <taxon>Diaporthales</taxon>
        <taxon>Diaporthaceae</taxon>
        <taxon>Diaporthe</taxon>
        <taxon>Diaporthe eres species complex</taxon>
    </lineage>
</organism>
<feature type="transmembrane region" description="Helical" evidence="8">
    <location>
        <begin position="430"/>
        <end position="452"/>
    </location>
</feature>
<comment type="caution">
    <text evidence="10">The sequence shown here is derived from an EMBL/GenBank/DDBJ whole genome shotgun (WGS) entry which is preliminary data.</text>
</comment>
<feature type="transmembrane region" description="Helical" evidence="8">
    <location>
        <begin position="158"/>
        <end position="183"/>
    </location>
</feature>
<feature type="compositionally biased region" description="Basic and acidic residues" evidence="7">
    <location>
        <begin position="32"/>
        <end position="42"/>
    </location>
</feature>
<feature type="transmembrane region" description="Helical" evidence="8">
    <location>
        <begin position="297"/>
        <end position="316"/>
    </location>
</feature>
<dbReference type="PROSITE" id="PS50850">
    <property type="entry name" value="MFS"/>
    <property type="match status" value="1"/>
</dbReference>
<feature type="domain" description="Major facilitator superfamily (MFS) profile" evidence="9">
    <location>
        <begin position="66"/>
        <end position="498"/>
    </location>
</feature>
<dbReference type="InterPro" id="IPR011701">
    <property type="entry name" value="MFS"/>
</dbReference>
<evidence type="ECO:0000256" key="1">
    <source>
        <dbReference type="ARBA" id="ARBA00004651"/>
    </source>
</evidence>
<accession>A0ABR1PBZ0</accession>
<keyword evidence="3" id="KW-1003">Cell membrane</keyword>
<dbReference type="Proteomes" id="UP001430848">
    <property type="component" value="Unassembled WGS sequence"/>
</dbReference>
<evidence type="ECO:0000259" key="9">
    <source>
        <dbReference type="PROSITE" id="PS50850"/>
    </source>
</evidence>
<dbReference type="SUPFAM" id="SSF103473">
    <property type="entry name" value="MFS general substrate transporter"/>
    <property type="match status" value="1"/>
</dbReference>
<feature type="transmembrane region" description="Helical" evidence="8">
    <location>
        <begin position="221"/>
        <end position="241"/>
    </location>
</feature>
<evidence type="ECO:0000256" key="5">
    <source>
        <dbReference type="ARBA" id="ARBA00022989"/>
    </source>
</evidence>
<dbReference type="CDD" id="cd17323">
    <property type="entry name" value="MFS_Tpo1_MDR_like"/>
    <property type="match status" value="1"/>
</dbReference>
<dbReference type="Pfam" id="PF07690">
    <property type="entry name" value="MFS_1"/>
    <property type="match status" value="1"/>
</dbReference>
<dbReference type="EMBL" id="JAKNSF020000020">
    <property type="protein sequence ID" value="KAK7732358.1"/>
    <property type="molecule type" value="Genomic_DNA"/>
</dbReference>
<dbReference type="Gene3D" id="1.20.1250.20">
    <property type="entry name" value="MFS general substrate transporter like domains"/>
    <property type="match status" value="1"/>
</dbReference>
<feature type="transmembrane region" description="Helical" evidence="8">
    <location>
        <begin position="101"/>
        <end position="121"/>
    </location>
</feature>
<gene>
    <name evidence="10" type="ORF">SLS63_005036</name>
</gene>
<protein>
    <recommendedName>
        <fullName evidence="9">Major facilitator superfamily (MFS) profile domain-containing protein</fullName>
    </recommendedName>
</protein>
<feature type="compositionally biased region" description="Polar residues" evidence="7">
    <location>
        <begin position="1"/>
        <end position="13"/>
    </location>
</feature>
<feature type="transmembrane region" description="Helical" evidence="8">
    <location>
        <begin position="64"/>
        <end position="81"/>
    </location>
</feature>